<dbReference type="InterPro" id="IPR050863">
    <property type="entry name" value="CenT-Element_Derived"/>
</dbReference>
<evidence type="ECO:0000313" key="3">
    <source>
        <dbReference type="EMBL" id="GBM87973.1"/>
    </source>
</evidence>
<dbReference type="PANTHER" id="PTHR19303:SF74">
    <property type="entry name" value="POGO TRANSPOSABLE ELEMENT WITH KRAB DOMAIN"/>
    <property type="match status" value="1"/>
</dbReference>
<dbReference type="InterPro" id="IPR004875">
    <property type="entry name" value="DDE_SF_endonuclease_dom"/>
</dbReference>
<dbReference type="PANTHER" id="PTHR19303">
    <property type="entry name" value="TRANSPOSON"/>
    <property type="match status" value="1"/>
</dbReference>
<protein>
    <recommendedName>
        <fullName evidence="2">HTH CENPB-type domain-containing protein</fullName>
    </recommendedName>
</protein>
<reference evidence="3 4" key="1">
    <citation type="journal article" date="2019" name="Sci. Rep.">
        <title>Orb-weaving spider Araneus ventricosus genome elucidates the spidroin gene catalogue.</title>
        <authorList>
            <person name="Kono N."/>
            <person name="Nakamura H."/>
            <person name="Ohtoshi R."/>
            <person name="Moran D.A.P."/>
            <person name="Shinohara A."/>
            <person name="Yoshida Y."/>
            <person name="Fujiwara M."/>
            <person name="Mori M."/>
            <person name="Tomita M."/>
            <person name="Arakawa K."/>
        </authorList>
    </citation>
    <scope>NUCLEOTIDE SEQUENCE [LARGE SCALE GENOMIC DNA]</scope>
</reference>
<proteinExistence type="predicted"/>
<dbReference type="EMBL" id="BGPR01003424">
    <property type="protein sequence ID" value="GBM87973.1"/>
    <property type="molecule type" value="Genomic_DNA"/>
</dbReference>
<dbReference type="PROSITE" id="PS51253">
    <property type="entry name" value="HTH_CENPB"/>
    <property type="match status" value="1"/>
</dbReference>
<sequence length="221" mass="25081">MVGKNWLYGFLKRHPKLDQRYPEKTSISRAKGINRVAINAFFDLLDSSYSKYKFSPNDIYNADETGTFTVANKPSKVLALRGKKQVNTLTSAERKVLVTAETCVNAAGNFLPPMFVFPRKKENPVLMNDAPPGSFAVYYESVWINKERINKFLVWFKKFIEHSNPGPKKPVLIIDGHNSHTKSLELVSLARANNVVLLCFPPHMTHRLQSVDVSFMAPLPR</sequence>
<dbReference type="OrthoDB" id="6437486at2759"/>
<dbReference type="GO" id="GO:0003677">
    <property type="term" value="F:DNA binding"/>
    <property type="evidence" value="ECO:0007669"/>
    <property type="project" value="UniProtKB-KW"/>
</dbReference>
<evidence type="ECO:0000256" key="1">
    <source>
        <dbReference type="ARBA" id="ARBA00023125"/>
    </source>
</evidence>
<dbReference type="Proteomes" id="UP000499080">
    <property type="component" value="Unassembled WGS sequence"/>
</dbReference>
<dbReference type="Pfam" id="PF03184">
    <property type="entry name" value="DDE_1"/>
    <property type="match status" value="1"/>
</dbReference>
<dbReference type="AlphaFoldDB" id="A0A4Y2JCE7"/>
<name>A0A4Y2JCE7_ARAVE</name>
<gene>
    <name evidence="3" type="ORF">AVEN_91927_1</name>
</gene>
<organism evidence="3 4">
    <name type="scientific">Araneus ventricosus</name>
    <name type="common">Orbweaver spider</name>
    <name type="synonym">Epeira ventricosa</name>
    <dbReference type="NCBI Taxonomy" id="182803"/>
    <lineage>
        <taxon>Eukaryota</taxon>
        <taxon>Metazoa</taxon>
        <taxon>Ecdysozoa</taxon>
        <taxon>Arthropoda</taxon>
        <taxon>Chelicerata</taxon>
        <taxon>Arachnida</taxon>
        <taxon>Araneae</taxon>
        <taxon>Araneomorphae</taxon>
        <taxon>Entelegynae</taxon>
        <taxon>Araneoidea</taxon>
        <taxon>Araneidae</taxon>
        <taxon>Araneus</taxon>
    </lineage>
</organism>
<dbReference type="InterPro" id="IPR006600">
    <property type="entry name" value="HTH_CenpB_DNA-bd_dom"/>
</dbReference>
<comment type="caution">
    <text evidence="3">The sequence shown here is derived from an EMBL/GenBank/DDBJ whole genome shotgun (WGS) entry which is preliminary data.</text>
</comment>
<feature type="domain" description="HTH CENPB-type" evidence="2">
    <location>
        <begin position="1"/>
        <end position="20"/>
    </location>
</feature>
<evidence type="ECO:0000259" key="2">
    <source>
        <dbReference type="PROSITE" id="PS51253"/>
    </source>
</evidence>
<accession>A0A4Y2JCE7</accession>
<dbReference type="GO" id="GO:0005634">
    <property type="term" value="C:nucleus"/>
    <property type="evidence" value="ECO:0007669"/>
    <property type="project" value="TreeGrafter"/>
</dbReference>
<keyword evidence="1" id="KW-0238">DNA-binding</keyword>
<evidence type="ECO:0000313" key="4">
    <source>
        <dbReference type="Proteomes" id="UP000499080"/>
    </source>
</evidence>
<keyword evidence="4" id="KW-1185">Reference proteome</keyword>